<feature type="chain" id="PRO_5042201849" evidence="1">
    <location>
        <begin position="26"/>
        <end position="288"/>
    </location>
</feature>
<keyword evidence="3" id="KW-1185">Reference proteome</keyword>
<accession>A0AAD3CSA6</accession>
<sequence>MHRLKHLQIIVVCLLSAAIPSYCFSSQTHVKARGQTRSTSSQLYAQSSEKATTTLHFKGNKVFKTDPIPLKADSIETLFVSNLNGIRKLLLSGSGNNKAEILSGEESNKLMNEWKKQTLKVGASTPDAENHPELDVICRVNTSGINFVGLEVKSDALIGTKLVLNENSSPEIQLVFIKDSQYAEGPKILVWIFNKLTGKDDKKAKTEKEQMVTSFSKFYATSSNEGEEISLVIETSLDIAVQFPKFLLKILPVSKEKAEEQGSNSILKTLDKDTGASLKRIEEYFRTL</sequence>
<evidence type="ECO:0000313" key="2">
    <source>
        <dbReference type="EMBL" id="GFH51172.1"/>
    </source>
</evidence>
<evidence type="ECO:0000313" key="3">
    <source>
        <dbReference type="Proteomes" id="UP001054902"/>
    </source>
</evidence>
<dbReference type="EMBL" id="BLLK01000045">
    <property type="protein sequence ID" value="GFH51172.1"/>
    <property type="molecule type" value="Genomic_DNA"/>
</dbReference>
<gene>
    <name evidence="2" type="ORF">CTEN210_07648</name>
</gene>
<dbReference type="Proteomes" id="UP001054902">
    <property type="component" value="Unassembled WGS sequence"/>
</dbReference>
<protein>
    <submittedName>
        <fullName evidence="2">Uncharacterized protein</fullName>
    </submittedName>
</protein>
<dbReference type="AlphaFoldDB" id="A0AAD3CSA6"/>
<keyword evidence="1" id="KW-0732">Signal</keyword>
<proteinExistence type="predicted"/>
<evidence type="ECO:0000256" key="1">
    <source>
        <dbReference type="SAM" id="SignalP"/>
    </source>
</evidence>
<reference evidence="2 3" key="1">
    <citation type="journal article" date="2021" name="Sci. Rep.">
        <title>The genome of the diatom Chaetoceros tenuissimus carries an ancient integrated fragment of an extant virus.</title>
        <authorList>
            <person name="Hongo Y."/>
            <person name="Kimura K."/>
            <person name="Takaki Y."/>
            <person name="Yoshida Y."/>
            <person name="Baba S."/>
            <person name="Kobayashi G."/>
            <person name="Nagasaki K."/>
            <person name="Hano T."/>
            <person name="Tomaru Y."/>
        </authorList>
    </citation>
    <scope>NUCLEOTIDE SEQUENCE [LARGE SCALE GENOMIC DNA]</scope>
    <source>
        <strain evidence="2 3">NIES-3715</strain>
    </source>
</reference>
<comment type="caution">
    <text evidence="2">The sequence shown here is derived from an EMBL/GenBank/DDBJ whole genome shotgun (WGS) entry which is preliminary data.</text>
</comment>
<organism evidence="2 3">
    <name type="scientific">Chaetoceros tenuissimus</name>
    <dbReference type="NCBI Taxonomy" id="426638"/>
    <lineage>
        <taxon>Eukaryota</taxon>
        <taxon>Sar</taxon>
        <taxon>Stramenopiles</taxon>
        <taxon>Ochrophyta</taxon>
        <taxon>Bacillariophyta</taxon>
        <taxon>Coscinodiscophyceae</taxon>
        <taxon>Chaetocerotophycidae</taxon>
        <taxon>Chaetocerotales</taxon>
        <taxon>Chaetocerotaceae</taxon>
        <taxon>Chaetoceros</taxon>
    </lineage>
</organism>
<name>A0AAD3CSA6_9STRA</name>
<feature type="signal peptide" evidence="1">
    <location>
        <begin position="1"/>
        <end position="25"/>
    </location>
</feature>